<organism evidence="2 3">
    <name type="scientific">Ferroacidibacillus organovorans</name>
    <dbReference type="NCBI Taxonomy" id="1765683"/>
    <lineage>
        <taxon>Bacteria</taxon>
        <taxon>Bacillati</taxon>
        <taxon>Bacillota</taxon>
        <taxon>Bacilli</taxon>
        <taxon>Bacillales</taxon>
        <taxon>Alicyclobacillaceae</taxon>
        <taxon>Ferroacidibacillus</taxon>
    </lineage>
</organism>
<accession>A0A101XQ89</accession>
<dbReference type="AlphaFoldDB" id="A0A101XQ89"/>
<dbReference type="InterPro" id="IPR001279">
    <property type="entry name" value="Metallo-B-lactamas"/>
</dbReference>
<dbReference type="InterPro" id="IPR036866">
    <property type="entry name" value="RibonucZ/Hydroxyglut_hydro"/>
</dbReference>
<reference evidence="2 3" key="1">
    <citation type="submission" date="2015-12" db="EMBL/GenBank/DDBJ databases">
        <title>Draft genome sequence of Acidibacillus ferrooxidans ITV001, isolated from a chalcopyrite acid mine drainage site in Brazil.</title>
        <authorList>
            <person name="Dall'Agnol H."/>
            <person name="Nancucheo I."/>
            <person name="Johnson B."/>
            <person name="Oliveira R."/>
            <person name="Leite L."/>
            <person name="Pylro V."/>
            <person name="Nunes G.L."/>
            <person name="Tzotzos G."/>
            <person name="Fernandes G.R."/>
            <person name="Dutra J."/>
            <person name="Orellana S.C."/>
            <person name="Oliveira G."/>
        </authorList>
    </citation>
    <scope>NUCLEOTIDE SEQUENCE [LARGE SCALE GENOMIC DNA]</scope>
    <source>
        <strain evidence="3">ITV01</strain>
    </source>
</reference>
<protein>
    <recommendedName>
        <fullName evidence="1">Metallo-beta-lactamase domain-containing protein</fullName>
    </recommendedName>
</protein>
<dbReference type="PANTHER" id="PTHR47619">
    <property type="entry name" value="METALLO-HYDROLASE YYCJ-RELATED"/>
    <property type="match status" value="1"/>
</dbReference>
<dbReference type="Proteomes" id="UP000053557">
    <property type="component" value="Unassembled WGS sequence"/>
</dbReference>
<dbReference type="InterPro" id="IPR052533">
    <property type="entry name" value="WalJ/YycJ-like"/>
</dbReference>
<gene>
    <name evidence="2" type="ORF">ATW55_09420</name>
</gene>
<evidence type="ECO:0000313" key="3">
    <source>
        <dbReference type="Proteomes" id="UP000053557"/>
    </source>
</evidence>
<name>A0A101XQ89_9BACL</name>
<dbReference type="SMART" id="SM00849">
    <property type="entry name" value="Lactamase_B"/>
    <property type="match status" value="1"/>
</dbReference>
<evidence type="ECO:0000259" key="1">
    <source>
        <dbReference type="SMART" id="SM00849"/>
    </source>
</evidence>
<dbReference type="SUPFAM" id="SSF56281">
    <property type="entry name" value="Metallo-hydrolase/oxidoreductase"/>
    <property type="match status" value="1"/>
</dbReference>
<dbReference type="PANTHER" id="PTHR47619:SF1">
    <property type="entry name" value="EXODEOXYRIBONUCLEASE WALJ"/>
    <property type="match status" value="1"/>
</dbReference>
<comment type="caution">
    <text evidence="2">The sequence shown here is derived from an EMBL/GenBank/DDBJ whole genome shotgun (WGS) entry which is preliminary data.</text>
</comment>
<proteinExistence type="predicted"/>
<keyword evidence="3" id="KW-1185">Reference proteome</keyword>
<dbReference type="RefSeq" id="WP_067717061.1">
    <property type="nucleotide sequence ID" value="NZ_LPVJ01000049.1"/>
</dbReference>
<dbReference type="EMBL" id="LPVJ01000049">
    <property type="protein sequence ID" value="KUO95499.1"/>
    <property type="molecule type" value="Genomic_DNA"/>
</dbReference>
<feature type="domain" description="Metallo-beta-lactamase" evidence="1">
    <location>
        <begin position="11"/>
        <end position="216"/>
    </location>
</feature>
<evidence type="ECO:0000313" key="2">
    <source>
        <dbReference type="EMBL" id="KUO95499.1"/>
    </source>
</evidence>
<dbReference type="Gene3D" id="3.60.15.10">
    <property type="entry name" value="Ribonuclease Z/Hydroxyacylglutathione hydrolase-like"/>
    <property type="match status" value="1"/>
</dbReference>
<dbReference type="OrthoDB" id="9781189at2"/>
<sequence length="265" mass="28935">MRCSVLASGSTGNAVYIETDHTRILLDAGIGLRQLQQAFATIGVDPATLDAVLITHEHSDHIKGLAAFLRKYDMPMYTSDGTWSHIARLFSEKQEVKPRSIKAGIPFSLGEFVIEPFALPHDAEEPLGFCVYAQGEKLVLATDLGYASERICSVARGAHTLILESNHDIDMLRTGAYPWHLKRRILGDKGHLSNAAAGECLLDIVTEDTQTVYLAHLSKENNRPEIAKETVATMLSRDAARTESIMLRSTSPVAPTALAPVCVAR</sequence>
<dbReference type="Pfam" id="PF12706">
    <property type="entry name" value="Lactamase_B_2"/>
    <property type="match status" value="1"/>
</dbReference>